<evidence type="ECO:0000313" key="2">
    <source>
        <dbReference type="EMBL" id="EAY27920.1"/>
    </source>
</evidence>
<sequence length="162" mass="18439">MIAEVLEQDSQRLVLHVKGRRKNLSFVLKIGVAIMVVLLILLKLIGINWWLAILMALGGAVPFVIVLTTLFLRVFKPSRYFVFDKAWNLFQYMRFALDEKGEKIMETSLSSLNKIEGVYDKKTAQEVLLLAFDTDDPIILCEAPERGSTLADKEHILLFLKG</sequence>
<evidence type="ECO:0000256" key="1">
    <source>
        <dbReference type="SAM" id="Phobius"/>
    </source>
</evidence>
<dbReference type="RefSeq" id="WP_002698552.1">
    <property type="nucleotide sequence ID" value="NZ_AAWS01000019.1"/>
</dbReference>
<feature type="transmembrane region" description="Helical" evidence="1">
    <location>
        <begin position="26"/>
        <end position="45"/>
    </location>
</feature>
<dbReference type="EMBL" id="AAWS01000019">
    <property type="protein sequence ID" value="EAY27920.1"/>
    <property type="molecule type" value="Genomic_DNA"/>
</dbReference>
<keyword evidence="1" id="KW-0472">Membrane</keyword>
<comment type="caution">
    <text evidence="2">The sequence shown here is derived from an EMBL/GenBank/DDBJ whole genome shotgun (WGS) entry which is preliminary data.</text>
</comment>
<protein>
    <submittedName>
        <fullName evidence="2">Uncharacterized protein</fullName>
    </submittedName>
</protein>
<dbReference type="AlphaFoldDB" id="A1ZNN1"/>
<evidence type="ECO:0000313" key="3">
    <source>
        <dbReference type="Proteomes" id="UP000004095"/>
    </source>
</evidence>
<accession>A1ZNN1</accession>
<keyword evidence="1" id="KW-1133">Transmembrane helix</keyword>
<organism evidence="2 3">
    <name type="scientific">Microscilla marina ATCC 23134</name>
    <dbReference type="NCBI Taxonomy" id="313606"/>
    <lineage>
        <taxon>Bacteria</taxon>
        <taxon>Pseudomonadati</taxon>
        <taxon>Bacteroidota</taxon>
        <taxon>Cytophagia</taxon>
        <taxon>Cytophagales</taxon>
        <taxon>Microscillaceae</taxon>
        <taxon>Microscilla</taxon>
    </lineage>
</organism>
<gene>
    <name evidence="2" type="ORF">M23134_02577</name>
</gene>
<dbReference type="Proteomes" id="UP000004095">
    <property type="component" value="Unassembled WGS sequence"/>
</dbReference>
<name>A1ZNN1_MICM2</name>
<reference evidence="2 3" key="1">
    <citation type="submission" date="2007-01" db="EMBL/GenBank/DDBJ databases">
        <authorList>
            <person name="Haygood M."/>
            <person name="Podell S."/>
            <person name="Anderson C."/>
            <person name="Hopkinson B."/>
            <person name="Roe K."/>
            <person name="Barbeau K."/>
            <person name="Gaasterland T."/>
            <person name="Ferriera S."/>
            <person name="Johnson J."/>
            <person name="Kravitz S."/>
            <person name="Beeson K."/>
            <person name="Sutton G."/>
            <person name="Rogers Y.-H."/>
            <person name="Friedman R."/>
            <person name="Frazier M."/>
            <person name="Venter J.C."/>
        </authorList>
    </citation>
    <scope>NUCLEOTIDE SEQUENCE [LARGE SCALE GENOMIC DNA]</scope>
    <source>
        <strain evidence="2 3">ATCC 23134</strain>
    </source>
</reference>
<feature type="transmembrane region" description="Helical" evidence="1">
    <location>
        <begin position="51"/>
        <end position="75"/>
    </location>
</feature>
<keyword evidence="3" id="KW-1185">Reference proteome</keyword>
<keyword evidence="1" id="KW-0812">Transmembrane</keyword>
<proteinExistence type="predicted"/>